<proteinExistence type="inferred from homology"/>
<dbReference type="InterPro" id="IPR050327">
    <property type="entry name" value="Proton-linked_MCT"/>
</dbReference>
<comment type="caution">
    <text evidence="5">The sequence shown here is derived from an EMBL/GenBank/DDBJ whole genome shotgun (WGS) entry which is preliminary data.</text>
</comment>
<dbReference type="GO" id="GO:0016020">
    <property type="term" value="C:membrane"/>
    <property type="evidence" value="ECO:0007669"/>
    <property type="project" value="UniProtKB-SubCell"/>
</dbReference>
<dbReference type="PANTHER" id="PTHR11360">
    <property type="entry name" value="MONOCARBOXYLATE TRANSPORTER"/>
    <property type="match status" value="1"/>
</dbReference>
<feature type="region of interest" description="Disordered" evidence="3">
    <location>
        <begin position="1"/>
        <end position="69"/>
    </location>
</feature>
<feature type="transmembrane region" description="Helical" evidence="4">
    <location>
        <begin position="197"/>
        <end position="221"/>
    </location>
</feature>
<organism evidence="5 6">
    <name type="scientific">Polychaeton citri CBS 116435</name>
    <dbReference type="NCBI Taxonomy" id="1314669"/>
    <lineage>
        <taxon>Eukaryota</taxon>
        <taxon>Fungi</taxon>
        <taxon>Dikarya</taxon>
        <taxon>Ascomycota</taxon>
        <taxon>Pezizomycotina</taxon>
        <taxon>Dothideomycetes</taxon>
        <taxon>Dothideomycetidae</taxon>
        <taxon>Capnodiales</taxon>
        <taxon>Capnodiaceae</taxon>
        <taxon>Polychaeton</taxon>
    </lineage>
</organism>
<feature type="transmembrane region" description="Helical" evidence="4">
    <location>
        <begin position="112"/>
        <end position="134"/>
    </location>
</feature>
<evidence type="ECO:0000256" key="2">
    <source>
        <dbReference type="ARBA" id="ARBA00006727"/>
    </source>
</evidence>
<feature type="transmembrane region" description="Helical" evidence="4">
    <location>
        <begin position="264"/>
        <end position="284"/>
    </location>
</feature>
<dbReference type="Gene3D" id="1.20.1250.20">
    <property type="entry name" value="MFS general substrate transporter like domains"/>
    <property type="match status" value="2"/>
</dbReference>
<dbReference type="SUPFAM" id="SSF103473">
    <property type="entry name" value="MFS general substrate transporter"/>
    <property type="match status" value="1"/>
</dbReference>
<evidence type="ECO:0000256" key="1">
    <source>
        <dbReference type="ARBA" id="ARBA00004141"/>
    </source>
</evidence>
<feature type="transmembrane region" description="Helical" evidence="4">
    <location>
        <begin position="346"/>
        <end position="364"/>
    </location>
</feature>
<evidence type="ECO:0000313" key="5">
    <source>
        <dbReference type="EMBL" id="KAF2724214.1"/>
    </source>
</evidence>
<feature type="transmembrane region" description="Helical" evidence="4">
    <location>
        <begin position="146"/>
        <end position="165"/>
    </location>
</feature>
<protein>
    <submittedName>
        <fullName evidence="5">MFS monocarboxylate transporter-like protein</fullName>
    </submittedName>
</protein>
<keyword evidence="4" id="KW-0472">Membrane</keyword>
<feature type="compositionally biased region" description="Basic and acidic residues" evidence="3">
    <location>
        <begin position="14"/>
        <end position="23"/>
    </location>
</feature>
<feature type="compositionally biased region" description="Basic and acidic residues" evidence="3">
    <location>
        <begin position="45"/>
        <end position="65"/>
    </location>
</feature>
<keyword evidence="4" id="KW-0812">Transmembrane</keyword>
<dbReference type="InterPro" id="IPR036259">
    <property type="entry name" value="MFS_trans_sf"/>
</dbReference>
<keyword evidence="6" id="KW-1185">Reference proteome</keyword>
<sequence length="496" mass="53536">MPHTELSLHSVSTSEDKKQHENQQDLGRTVSADAWPPPISEPIEQEDHHGYVVEQDESTRTDTVKDQSGLSKAVSARSNALSRTLSSRSAATSYRDPGPPPDGGIHAWSQAIAVHLSIFSTWGLISGFGVFQTYYTETLNIDPSTVSWIGSIQVFLLFFVGTFSGRANDAGLFRPVFITGNVLQLIGIFATSASTKLYQLFLAQALCIGLGNGLQFCPAMSLLSTYFARKRNFAIGIAALGSCTGGIVFPVVIQQLLPRIGFPWAIRVCGFIMVATSAVSIAILKPRLPPRKSGPLVELSAFKELPYSLYCLGMFFNFWGIYYAFYYVGSYGRNVLGISYQDSINLLLTMVAVGFFFRAIPNYYADTFGPLNMIIPFAFVCGIMMFGWIGVKSRASLFVFASIYGCGSAGMQGLFVATLSSLTTDLSKAGIRMGMGFTIVSIGCLTGPPIAGAIIQSSGGSYVYADIWAGLCFIIGGSTLIAARIAKAGWRLSARI</sequence>
<dbReference type="OrthoDB" id="6499973at2759"/>
<comment type="similarity">
    <text evidence="2">Belongs to the major facilitator superfamily. Monocarboxylate porter (TC 2.A.1.13) family.</text>
</comment>
<evidence type="ECO:0000256" key="4">
    <source>
        <dbReference type="SAM" id="Phobius"/>
    </source>
</evidence>
<dbReference type="GO" id="GO:0022857">
    <property type="term" value="F:transmembrane transporter activity"/>
    <property type="evidence" value="ECO:0007669"/>
    <property type="project" value="InterPro"/>
</dbReference>
<dbReference type="InterPro" id="IPR011701">
    <property type="entry name" value="MFS"/>
</dbReference>
<keyword evidence="4" id="KW-1133">Transmembrane helix</keyword>
<dbReference type="AlphaFoldDB" id="A0A9P4URR8"/>
<feature type="transmembrane region" description="Helical" evidence="4">
    <location>
        <begin position="434"/>
        <end position="455"/>
    </location>
</feature>
<dbReference type="Proteomes" id="UP000799441">
    <property type="component" value="Unassembled WGS sequence"/>
</dbReference>
<feature type="compositionally biased region" description="Low complexity" evidence="3">
    <location>
        <begin position="83"/>
        <end position="95"/>
    </location>
</feature>
<evidence type="ECO:0000313" key="6">
    <source>
        <dbReference type="Proteomes" id="UP000799441"/>
    </source>
</evidence>
<feature type="transmembrane region" description="Helical" evidence="4">
    <location>
        <begin position="172"/>
        <end position="191"/>
    </location>
</feature>
<feature type="region of interest" description="Disordered" evidence="3">
    <location>
        <begin position="83"/>
        <end position="102"/>
    </location>
</feature>
<feature type="transmembrane region" description="Helical" evidence="4">
    <location>
        <begin position="397"/>
        <end position="422"/>
    </location>
</feature>
<accession>A0A9P4URR8</accession>
<feature type="transmembrane region" description="Helical" evidence="4">
    <location>
        <begin position="305"/>
        <end position="326"/>
    </location>
</feature>
<reference evidence="5" key="1">
    <citation type="journal article" date="2020" name="Stud. Mycol.">
        <title>101 Dothideomycetes genomes: a test case for predicting lifestyles and emergence of pathogens.</title>
        <authorList>
            <person name="Haridas S."/>
            <person name="Albert R."/>
            <person name="Binder M."/>
            <person name="Bloem J."/>
            <person name="Labutti K."/>
            <person name="Salamov A."/>
            <person name="Andreopoulos B."/>
            <person name="Baker S."/>
            <person name="Barry K."/>
            <person name="Bills G."/>
            <person name="Bluhm B."/>
            <person name="Cannon C."/>
            <person name="Castanera R."/>
            <person name="Culley D."/>
            <person name="Daum C."/>
            <person name="Ezra D."/>
            <person name="Gonzalez J."/>
            <person name="Henrissat B."/>
            <person name="Kuo A."/>
            <person name="Liang C."/>
            <person name="Lipzen A."/>
            <person name="Lutzoni F."/>
            <person name="Magnuson J."/>
            <person name="Mondo S."/>
            <person name="Nolan M."/>
            <person name="Ohm R."/>
            <person name="Pangilinan J."/>
            <person name="Park H.-J."/>
            <person name="Ramirez L."/>
            <person name="Alfaro M."/>
            <person name="Sun H."/>
            <person name="Tritt A."/>
            <person name="Yoshinaga Y."/>
            <person name="Zwiers L.-H."/>
            <person name="Turgeon B."/>
            <person name="Goodwin S."/>
            <person name="Spatafora J."/>
            <person name="Crous P."/>
            <person name="Grigoriev I."/>
        </authorList>
    </citation>
    <scope>NUCLEOTIDE SEQUENCE</scope>
    <source>
        <strain evidence="5">CBS 116435</strain>
    </source>
</reference>
<evidence type="ECO:0000256" key="3">
    <source>
        <dbReference type="SAM" id="MobiDB-lite"/>
    </source>
</evidence>
<feature type="transmembrane region" description="Helical" evidence="4">
    <location>
        <begin position="371"/>
        <end position="391"/>
    </location>
</feature>
<name>A0A9P4URR8_9PEZI</name>
<dbReference type="PANTHER" id="PTHR11360:SF130">
    <property type="entry name" value="MAJOR FACILITATOR SUPERFAMILY (MFS) PROFILE DOMAIN-CONTAINING PROTEIN-RELATED"/>
    <property type="match status" value="1"/>
</dbReference>
<feature type="transmembrane region" description="Helical" evidence="4">
    <location>
        <begin position="233"/>
        <end position="252"/>
    </location>
</feature>
<dbReference type="Pfam" id="PF07690">
    <property type="entry name" value="MFS_1"/>
    <property type="match status" value="1"/>
</dbReference>
<comment type="subcellular location">
    <subcellularLocation>
        <location evidence="1">Membrane</location>
        <topology evidence="1">Multi-pass membrane protein</topology>
    </subcellularLocation>
</comment>
<gene>
    <name evidence="5" type="ORF">K431DRAFT_282062</name>
</gene>
<feature type="transmembrane region" description="Helical" evidence="4">
    <location>
        <begin position="467"/>
        <end position="486"/>
    </location>
</feature>
<dbReference type="EMBL" id="MU003772">
    <property type="protein sequence ID" value="KAF2724214.1"/>
    <property type="molecule type" value="Genomic_DNA"/>
</dbReference>